<dbReference type="Gene3D" id="3.10.590.10">
    <property type="entry name" value="ph1033 like domains"/>
    <property type="match status" value="1"/>
</dbReference>
<dbReference type="Pfam" id="PF01878">
    <property type="entry name" value="EVE"/>
    <property type="match status" value="1"/>
</dbReference>
<dbReference type="InterPro" id="IPR047197">
    <property type="entry name" value="THYN1-like_EVE"/>
</dbReference>
<dbReference type="AlphaFoldDB" id="A0A4R5DSR8"/>
<dbReference type="InterPro" id="IPR002740">
    <property type="entry name" value="EVE_domain"/>
</dbReference>
<evidence type="ECO:0000259" key="1">
    <source>
        <dbReference type="Pfam" id="PF01878"/>
    </source>
</evidence>
<dbReference type="InterPro" id="IPR015947">
    <property type="entry name" value="PUA-like_sf"/>
</dbReference>
<evidence type="ECO:0000313" key="3">
    <source>
        <dbReference type="Proteomes" id="UP000294850"/>
    </source>
</evidence>
<evidence type="ECO:0000313" key="2">
    <source>
        <dbReference type="EMBL" id="TDE17536.1"/>
    </source>
</evidence>
<dbReference type="EMBL" id="SMFL01000002">
    <property type="protein sequence ID" value="TDE17536.1"/>
    <property type="molecule type" value="Genomic_DNA"/>
</dbReference>
<organism evidence="2 3">
    <name type="scientific">Dyadobacter psychrotolerans</name>
    <dbReference type="NCBI Taxonomy" id="2541721"/>
    <lineage>
        <taxon>Bacteria</taxon>
        <taxon>Pseudomonadati</taxon>
        <taxon>Bacteroidota</taxon>
        <taxon>Cytophagia</taxon>
        <taxon>Cytophagales</taxon>
        <taxon>Spirosomataceae</taxon>
        <taxon>Dyadobacter</taxon>
    </lineage>
</organism>
<dbReference type="CDD" id="cd21133">
    <property type="entry name" value="EVE"/>
    <property type="match status" value="1"/>
</dbReference>
<name>A0A4R5DSR8_9BACT</name>
<keyword evidence="3" id="KW-1185">Reference proteome</keyword>
<dbReference type="RefSeq" id="WP_131957402.1">
    <property type="nucleotide sequence ID" value="NZ_SMFL01000002.1"/>
</dbReference>
<dbReference type="OrthoDB" id="9791347at2"/>
<dbReference type="PANTHER" id="PTHR14087">
    <property type="entry name" value="THYMOCYTE NUCLEAR PROTEIN 1"/>
    <property type="match status" value="1"/>
</dbReference>
<dbReference type="SUPFAM" id="SSF88697">
    <property type="entry name" value="PUA domain-like"/>
    <property type="match status" value="1"/>
</dbReference>
<dbReference type="PANTHER" id="PTHR14087:SF7">
    <property type="entry name" value="THYMOCYTE NUCLEAR PROTEIN 1"/>
    <property type="match status" value="1"/>
</dbReference>
<dbReference type="Proteomes" id="UP000294850">
    <property type="component" value="Unassembled WGS sequence"/>
</dbReference>
<sequence length="135" mass="15701">MNYWLIKSEPDTYSWDDFVKEGKSMWDGVRNHTARLNMMAMKEGDLALFYHSNEGKEIVGLAKVVKEHYPDPTADDPRWVVVNFVPVEKFPKPVTLKQIKADKRFEDMALVRLSRLSVGPVKPMEFDFIMQLAHD</sequence>
<reference evidence="2 3" key="1">
    <citation type="submission" date="2019-03" db="EMBL/GenBank/DDBJ databases">
        <title>Dyadobacter AR-3-6 sp. nov., isolated from arctic soil.</title>
        <authorList>
            <person name="Chaudhary D.K."/>
        </authorList>
    </citation>
    <scope>NUCLEOTIDE SEQUENCE [LARGE SCALE GENOMIC DNA]</scope>
    <source>
        <strain evidence="2 3">AR-3-6</strain>
    </source>
</reference>
<gene>
    <name evidence="2" type="ORF">E0F88_06500</name>
</gene>
<comment type="caution">
    <text evidence="2">The sequence shown here is derived from an EMBL/GenBank/DDBJ whole genome shotgun (WGS) entry which is preliminary data.</text>
</comment>
<proteinExistence type="predicted"/>
<accession>A0A4R5DSR8</accession>
<dbReference type="InterPro" id="IPR052181">
    <property type="entry name" value="5hmC_binding"/>
</dbReference>
<feature type="domain" description="EVE" evidence="1">
    <location>
        <begin position="2"/>
        <end position="132"/>
    </location>
</feature>
<protein>
    <submittedName>
        <fullName evidence="2">EVE domain-containing protein</fullName>
    </submittedName>
</protein>